<reference evidence="3" key="1">
    <citation type="journal article" date="2019" name="Int. J. Syst. Evol. Microbiol.">
        <title>The Global Catalogue of Microorganisms (GCM) 10K type strain sequencing project: providing services to taxonomists for standard genome sequencing and annotation.</title>
        <authorList>
            <consortium name="The Broad Institute Genomics Platform"/>
            <consortium name="The Broad Institute Genome Sequencing Center for Infectious Disease"/>
            <person name="Wu L."/>
            <person name="Ma J."/>
        </authorList>
    </citation>
    <scope>NUCLEOTIDE SEQUENCE [LARGE SCALE GENOMIC DNA]</scope>
    <source>
        <strain evidence="3">CGMCC 1.12295</strain>
    </source>
</reference>
<organism evidence="2 3">
    <name type="scientific">Siminovitchia sediminis</name>
    <dbReference type="NCBI Taxonomy" id="1274353"/>
    <lineage>
        <taxon>Bacteria</taxon>
        <taxon>Bacillati</taxon>
        <taxon>Bacillota</taxon>
        <taxon>Bacilli</taxon>
        <taxon>Bacillales</taxon>
        <taxon>Bacillaceae</taxon>
        <taxon>Siminovitchia</taxon>
    </lineage>
</organism>
<dbReference type="EMBL" id="JBHUEO010000053">
    <property type="protein sequence ID" value="MFD1707987.1"/>
    <property type="molecule type" value="Genomic_DNA"/>
</dbReference>
<protein>
    <submittedName>
        <fullName evidence="2">YveK family protein</fullName>
    </submittedName>
</protein>
<dbReference type="PANTHER" id="PTHR32309:SF31">
    <property type="entry name" value="CAPSULAR EXOPOLYSACCHARIDE FAMILY"/>
    <property type="match status" value="1"/>
</dbReference>
<comment type="caution">
    <text evidence="2">The sequence shown here is derived from an EMBL/GenBank/DDBJ whole genome shotgun (WGS) entry which is preliminary data.</text>
</comment>
<keyword evidence="3" id="KW-1185">Reference proteome</keyword>
<proteinExistence type="predicted"/>
<keyword evidence="1" id="KW-0812">Transmembrane</keyword>
<dbReference type="PANTHER" id="PTHR32309">
    <property type="entry name" value="TYROSINE-PROTEIN KINASE"/>
    <property type="match status" value="1"/>
</dbReference>
<evidence type="ECO:0000313" key="3">
    <source>
        <dbReference type="Proteomes" id="UP001597301"/>
    </source>
</evidence>
<feature type="transmembrane region" description="Helical" evidence="1">
    <location>
        <begin position="31"/>
        <end position="49"/>
    </location>
</feature>
<keyword evidence="1" id="KW-1133">Transmembrane helix</keyword>
<dbReference type="Proteomes" id="UP001597301">
    <property type="component" value="Unassembled WGS sequence"/>
</dbReference>
<dbReference type="RefSeq" id="WP_380774873.1">
    <property type="nucleotide sequence ID" value="NZ_JBHUEO010000053.1"/>
</dbReference>
<name>A0ABW4KIK8_9BACI</name>
<sequence>MNRLNQIYSEDKRVPKEINLKDLYRTVKKRFWIAILLAVFFMGAAWYYTSKNKTVPLFEASTNMVIQADGESRKTMEVIITDISMLEKVIEELRLSTSAQSLANRIVIENIDGSKVMSITVTDTNPNRAADIANTTAAIFQENVPKSIEYEEILLLSKAQVNPTPVNKDNQMMMILGGAILGIFIGIGLTLLLDSLDETVKSERDIETLLGIQVIGSVSKMNKRNVLKKKVKKEKVELRGETIGLK</sequence>
<evidence type="ECO:0000256" key="1">
    <source>
        <dbReference type="SAM" id="Phobius"/>
    </source>
</evidence>
<feature type="transmembrane region" description="Helical" evidence="1">
    <location>
        <begin position="172"/>
        <end position="193"/>
    </location>
</feature>
<dbReference type="InterPro" id="IPR050445">
    <property type="entry name" value="Bact_polysacc_biosynth/exp"/>
</dbReference>
<evidence type="ECO:0000313" key="2">
    <source>
        <dbReference type="EMBL" id="MFD1707987.1"/>
    </source>
</evidence>
<gene>
    <name evidence="2" type="ORF">ACFSCZ_14780</name>
</gene>
<keyword evidence="1" id="KW-0472">Membrane</keyword>
<accession>A0ABW4KIK8</accession>